<keyword evidence="3" id="KW-1185">Reference proteome</keyword>
<dbReference type="Proteomes" id="UP000377803">
    <property type="component" value="Chromosome"/>
</dbReference>
<dbReference type="GeneID" id="42364948"/>
<gene>
    <name evidence="2" type="ORF">LC1Nh_0563</name>
</gene>
<dbReference type="RefSeq" id="WP_153550200.1">
    <property type="nucleotide sequence ID" value="NZ_CP040089.1"/>
</dbReference>
<dbReference type="EMBL" id="CP040089">
    <property type="protein sequence ID" value="QGA80460.1"/>
    <property type="molecule type" value="Genomic_DNA"/>
</dbReference>
<comment type="similarity">
    <text evidence="1">Belongs to the CTAG/PCC1 family.</text>
</comment>
<organism evidence="2 3">
    <name type="scientific">Candidatus Nanohalobium constans</name>
    <dbReference type="NCBI Taxonomy" id="2565781"/>
    <lineage>
        <taxon>Archaea</taxon>
        <taxon>Candidatus Nanohalarchaeota</taxon>
        <taxon>Candidatus Nanohalobia</taxon>
        <taxon>Candidatus Nanohalobiales</taxon>
        <taxon>Candidatus Nanohalobiaceae</taxon>
        <taxon>Candidatus Nanohalobium</taxon>
    </lineage>
</organism>
<dbReference type="KEGG" id="ncon:LC1Nh_0563"/>
<sequence length="71" mass="7773">MKTTVHIDSETPKSLDKILSPSLESRGKVELQTKVTGESFQVEIETDGLGPLRGTTDNVFRLASLAQKITE</sequence>
<reference evidence="3" key="1">
    <citation type="submission" date="2019-05" db="EMBL/GenBank/DDBJ databases">
        <title>Candidatus Nanohalobium constans, a novel model system to study the DPANN nano-sized archaea: genomic and physiological characterization of a nanoarchaeon co-cultured with its chitinotrophic host.</title>
        <authorList>
            <person name="La Cono V."/>
            <person name="Arcadi E."/>
            <person name="Crisafi F."/>
            <person name="Denaro R."/>
            <person name="La Spada G."/>
            <person name="Messina E."/>
            <person name="Smedile F."/>
            <person name="Toshchakov S.V."/>
            <person name="Shevchenko M.A."/>
            <person name="Golyshin P.N."/>
            <person name="Golyshina O.V."/>
            <person name="Ferrer M."/>
            <person name="Rohde M."/>
            <person name="Mushegian A."/>
            <person name="Sorokin D.Y."/>
            <person name="Giuliano L."/>
            <person name="Yakimov M.M."/>
        </authorList>
    </citation>
    <scope>NUCLEOTIDE SEQUENCE [LARGE SCALE GENOMIC DNA]</scope>
    <source>
        <strain evidence="3">LC1Nh</strain>
    </source>
</reference>
<proteinExistence type="inferred from homology"/>
<dbReference type="Pfam" id="PF09341">
    <property type="entry name" value="Pcc1"/>
    <property type="match status" value="1"/>
</dbReference>
<protein>
    <submittedName>
        <fullName evidence="2">Uncharacterized protein</fullName>
    </submittedName>
</protein>
<accession>A0A5Q0UGX3</accession>
<evidence type="ECO:0000313" key="3">
    <source>
        <dbReference type="Proteomes" id="UP000377803"/>
    </source>
</evidence>
<name>A0A5Q0UGX3_9ARCH</name>
<dbReference type="AlphaFoldDB" id="A0A5Q0UGX3"/>
<evidence type="ECO:0000256" key="1">
    <source>
        <dbReference type="ARBA" id="ARBA00007073"/>
    </source>
</evidence>
<evidence type="ECO:0000313" key="2">
    <source>
        <dbReference type="EMBL" id="QGA80460.1"/>
    </source>
</evidence>
<dbReference type="InterPro" id="IPR015419">
    <property type="entry name" value="CTAG/Pcc1"/>
</dbReference>